<feature type="domain" description="Methyltransferase" evidence="4">
    <location>
        <begin position="84"/>
        <end position="179"/>
    </location>
</feature>
<reference evidence="6" key="1">
    <citation type="submission" date="2014-07" db="EMBL/GenBank/DDBJ databases">
        <title>Genome sequencing of plant-pathogenic Streptomyces species.</title>
        <authorList>
            <person name="Harrison J."/>
            <person name="Sapp M."/>
            <person name="Thwaites R."/>
            <person name="Studholme D.J."/>
        </authorList>
    </citation>
    <scope>NUCLEOTIDE SEQUENCE [LARGE SCALE GENOMIC DNA]</scope>
    <source>
        <strain evidence="6">NCPPB 4445</strain>
    </source>
</reference>
<organism evidence="5 6">
    <name type="scientific">Streptomyces acidiscabies</name>
    <dbReference type="NCBI Taxonomy" id="42234"/>
    <lineage>
        <taxon>Bacteria</taxon>
        <taxon>Bacillati</taxon>
        <taxon>Actinomycetota</taxon>
        <taxon>Actinomycetes</taxon>
        <taxon>Kitasatosporales</taxon>
        <taxon>Streptomycetaceae</taxon>
        <taxon>Streptomyces</taxon>
    </lineage>
</organism>
<dbReference type="RefSeq" id="WP_050374473.1">
    <property type="nucleotide sequence ID" value="NZ_KQ257833.1"/>
</dbReference>
<dbReference type="SUPFAM" id="SSF53335">
    <property type="entry name" value="S-adenosyl-L-methionine-dependent methyltransferases"/>
    <property type="match status" value="1"/>
</dbReference>
<keyword evidence="2 5" id="KW-0808">Transferase</keyword>
<dbReference type="OrthoDB" id="9786503at2"/>
<sequence length="257" mass="28244">MDRNIRTVDDVLDLLDTLFAPGADLPQALSFVRAGETPMSDQAGDWWDGFYADRSRPVPFFVDKPDENLAALLEQRVLTGGRALELGCGPGRNARHLAAHGYQVDAVDISPAAITWAEERAREAGADVRFHLGDAFKLVGTELTGPYDLVYDSGCFHHLPPHRRISYLRLLDRALAPGGYFGLTCFAAGAMGSELPDADFYREGALQGGLAYTDDSLRGIFGELTEVALRRMREEGEGSPYFGKDFLWAALFRKAVQ</sequence>
<evidence type="ECO:0000256" key="1">
    <source>
        <dbReference type="ARBA" id="ARBA00022603"/>
    </source>
</evidence>
<dbReference type="GO" id="GO:0008168">
    <property type="term" value="F:methyltransferase activity"/>
    <property type="evidence" value="ECO:0007669"/>
    <property type="project" value="UniProtKB-KW"/>
</dbReference>
<dbReference type="Pfam" id="PF13649">
    <property type="entry name" value="Methyltransf_25"/>
    <property type="match status" value="1"/>
</dbReference>
<dbReference type="Gene3D" id="3.40.50.150">
    <property type="entry name" value="Vaccinia Virus protein VP39"/>
    <property type="match status" value="1"/>
</dbReference>
<evidence type="ECO:0000313" key="6">
    <source>
        <dbReference type="Proteomes" id="UP000037151"/>
    </source>
</evidence>
<dbReference type="InterPro" id="IPR029063">
    <property type="entry name" value="SAM-dependent_MTases_sf"/>
</dbReference>
<evidence type="ECO:0000256" key="3">
    <source>
        <dbReference type="ARBA" id="ARBA00022691"/>
    </source>
</evidence>
<evidence type="ECO:0000256" key="2">
    <source>
        <dbReference type="ARBA" id="ARBA00022679"/>
    </source>
</evidence>
<accession>A0A0L0JLD9</accession>
<gene>
    <name evidence="5" type="ORF">IQ63_36740</name>
</gene>
<protein>
    <submittedName>
        <fullName evidence="5">SAM-dependent methyltransferase</fullName>
    </submittedName>
</protein>
<name>A0A0L0JLD9_9ACTN</name>
<keyword evidence="1 5" id="KW-0489">Methyltransferase</keyword>
<dbReference type="AlphaFoldDB" id="A0A0L0JLD9"/>
<comment type="caution">
    <text evidence="5">The sequence shown here is derived from an EMBL/GenBank/DDBJ whole genome shotgun (WGS) entry which is preliminary data.</text>
</comment>
<dbReference type="Proteomes" id="UP000037151">
    <property type="component" value="Unassembled WGS sequence"/>
</dbReference>
<evidence type="ECO:0000313" key="5">
    <source>
        <dbReference type="EMBL" id="KND26511.1"/>
    </source>
</evidence>
<dbReference type="CDD" id="cd02440">
    <property type="entry name" value="AdoMet_MTases"/>
    <property type="match status" value="1"/>
</dbReference>
<dbReference type="PANTHER" id="PTHR43464">
    <property type="entry name" value="METHYLTRANSFERASE"/>
    <property type="match status" value="1"/>
</dbReference>
<proteinExistence type="predicted"/>
<keyword evidence="3" id="KW-0949">S-adenosyl-L-methionine</keyword>
<dbReference type="GO" id="GO:0032259">
    <property type="term" value="P:methylation"/>
    <property type="evidence" value="ECO:0007669"/>
    <property type="project" value="UniProtKB-KW"/>
</dbReference>
<dbReference type="PANTHER" id="PTHR43464:SF19">
    <property type="entry name" value="UBIQUINONE BIOSYNTHESIS O-METHYLTRANSFERASE, MITOCHONDRIAL"/>
    <property type="match status" value="1"/>
</dbReference>
<dbReference type="PATRIC" id="fig|42234.21.peg.7563"/>
<evidence type="ECO:0000259" key="4">
    <source>
        <dbReference type="Pfam" id="PF13649"/>
    </source>
</evidence>
<dbReference type="InterPro" id="IPR041698">
    <property type="entry name" value="Methyltransf_25"/>
</dbReference>
<dbReference type="EMBL" id="JPPY01000209">
    <property type="protein sequence ID" value="KND26511.1"/>
    <property type="molecule type" value="Genomic_DNA"/>
</dbReference>